<protein>
    <submittedName>
        <fullName evidence="1">Uncharacterized protein</fullName>
    </submittedName>
</protein>
<reference evidence="1" key="1">
    <citation type="journal article" date="2014" name="Front. Microbiol.">
        <title>High frequency of phylogenetically diverse reductive dehalogenase-homologous genes in deep subseafloor sedimentary metagenomes.</title>
        <authorList>
            <person name="Kawai M."/>
            <person name="Futagami T."/>
            <person name="Toyoda A."/>
            <person name="Takaki Y."/>
            <person name="Nishi S."/>
            <person name="Hori S."/>
            <person name="Arai W."/>
            <person name="Tsubouchi T."/>
            <person name="Morono Y."/>
            <person name="Uchiyama I."/>
            <person name="Ito T."/>
            <person name="Fujiyama A."/>
            <person name="Inagaki F."/>
            <person name="Takami H."/>
        </authorList>
    </citation>
    <scope>NUCLEOTIDE SEQUENCE</scope>
    <source>
        <strain evidence="1">Expedition CK06-06</strain>
    </source>
</reference>
<dbReference type="EMBL" id="BARS01002537">
    <property type="protein sequence ID" value="GAF69050.1"/>
    <property type="molecule type" value="Genomic_DNA"/>
</dbReference>
<comment type="caution">
    <text evidence="1">The sequence shown here is derived from an EMBL/GenBank/DDBJ whole genome shotgun (WGS) entry which is preliminary data.</text>
</comment>
<proteinExistence type="predicted"/>
<dbReference type="AlphaFoldDB" id="X0SZ29"/>
<gene>
    <name evidence="1" type="ORF">S01H1_04841</name>
</gene>
<feature type="non-terminal residue" evidence="1">
    <location>
        <position position="1"/>
    </location>
</feature>
<evidence type="ECO:0000313" key="1">
    <source>
        <dbReference type="EMBL" id="GAF69050.1"/>
    </source>
</evidence>
<sequence>DKKLLDKITIVPTYGAEKMPKVMTFAMMSNCLVTGLIDSDKDIEKIKQQFEKVGVKDPVLENISTISKKDIIKTVEDILPLSIFKESVYRVYKKEFDKRRRKLDKNKIPISLPRMKKLEKYFRKKLTSPKHELLKMDIARTFSEVVKIKHNISVAEWAVAKKVVNGIKTFVRQKTTKKSNAK</sequence>
<organism evidence="1">
    <name type="scientific">marine sediment metagenome</name>
    <dbReference type="NCBI Taxonomy" id="412755"/>
    <lineage>
        <taxon>unclassified sequences</taxon>
        <taxon>metagenomes</taxon>
        <taxon>ecological metagenomes</taxon>
    </lineage>
</organism>
<name>X0SZ29_9ZZZZ</name>
<accession>X0SZ29</accession>